<dbReference type="AlphaFoldDB" id="A0A5Q0N295"/>
<organism evidence="2">
    <name type="scientific">Amanita muscaria</name>
    <name type="common">Fly agaric</name>
    <name type="synonym">Agaricus muscarius</name>
    <dbReference type="NCBI Taxonomy" id="41956"/>
    <lineage>
        <taxon>Eukaryota</taxon>
        <taxon>Fungi</taxon>
        <taxon>Dikarya</taxon>
        <taxon>Basidiomycota</taxon>
        <taxon>Agaricomycotina</taxon>
        <taxon>Agaricomycetes</taxon>
        <taxon>Agaricomycetidae</taxon>
        <taxon>Agaricales</taxon>
        <taxon>Pluteineae</taxon>
        <taxon>Amanitaceae</taxon>
        <taxon>Amanita</taxon>
    </lineage>
</organism>
<keyword evidence="2" id="KW-0496">Mitochondrion</keyword>
<keyword evidence="1" id="KW-0472">Membrane</keyword>
<gene>
    <name evidence="2" type="primary">orf300</name>
</gene>
<dbReference type="GeneID" id="42437812"/>
<accession>A0A5Q0N295</accession>
<dbReference type="EMBL" id="MK993559">
    <property type="protein sequence ID" value="QFZ98612.1"/>
    <property type="molecule type" value="Genomic_DNA"/>
</dbReference>
<feature type="transmembrane region" description="Helical" evidence="1">
    <location>
        <begin position="9"/>
        <end position="28"/>
    </location>
</feature>
<evidence type="ECO:0000313" key="2">
    <source>
        <dbReference type="EMBL" id="QFZ98612.1"/>
    </source>
</evidence>
<proteinExistence type="predicted"/>
<reference evidence="2" key="1">
    <citation type="journal article" name="Front. Microbiol.">
        <title>Comparative Mitogenome Analysis Reveals Mitochondrial Genome Differentiation in Ectomycorrhizal and Asymbiotic Amanita Species.</title>
        <authorList>
            <person name="Li Q."/>
            <person name="He X."/>
            <person name="Ren Y."/>
            <person name="Xiong C."/>
            <person name="Jin X."/>
            <person name="Peng L."/>
            <person name="Huang W."/>
        </authorList>
    </citation>
    <scope>NUCLEOTIDE SEQUENCE</scope>
</reference>
<feature type="transmembrane region" description="Helical" evidence="1">
    <location>
        <begin position="34"/>
        <end position="55"/>
    </location>
</feature>
<name>A0A5Q0N295_AMAMU</name>
<evidence type="ECO:0000256" key="1">
    <source>
        <dbReference type="SAM" id="Phobius"/>
    </source>
</evidence>
<feature type="transmembrane region" description="Helical" evidence="1">
    <location>
        <begin position="262"/>
        <end position="294"/>
    </location>
</feature>
<keyword evidence="1" id="KW-0812">Transmembrane</keyword>
<feature type="transmembrane region" description="Helical" evidence="1">
    <location>
        <begin position="218"/>
        <end position="242"/>
    </location>
</feature>
<protein>
    <submittedName>
        <fullName evidence="2">Uncharacterized protein</fullName>
    </submittedName>
</protein>
<sequence length="300" mass="34855">MIITQVTTILFKPFMVGVIYYILHIIRFNNKVTIIEFLLTVSLIYQVANLIEIFINSFTYYSSISDFKLWMSDNTNTNENIFRNRDIPDYPRLIRDLSTNIAALSAKRFITRALVLTIANVCNILSDLVSSVERANYWIDQYNFFMITGRLRGEQNGTGLFERGTIPFDNQGDTGNSNCLGDTSNFTSNFDFIKEILSPVNHSIPLETLINIHFLMNLGLFIMVICLIMITIFLCINLIILFNKDYFLNRVKNKYVLMYVKYVAFITRIDIFVIIFVILVSQCFMAYVLHYLIIHPIIIK</sequence>
<dbReference type="RefSeq" id="YP_009710664.1">
    <property type="nucleotide sequence ID" value="NC_045199.1"/>
</dbReference>
<keyword evidence="1" id="KW-1133">Transmembrane helix</keyword>
<geneLocation type="mitochondrion" evidence="2"/>